<evidence type="ECO:0000313" key="1">
    <source>
        <dbReference type="EMBL" id="RDI98730.1"/>
    </source>
</evidence>
<keyword evidence="2" id="KW-1185">Reference proteome</keyword>
<organism evidence="1 2">
    <name type="scientific">Dyella solisilvae</name>
    <dbReference type="NCBI Taxonomy" id="1920168"/>
    <lineage>
        <taxon>Bacteria</taxon>
        <taxon>Pseudomonadati</taxon>
        <taxon>Pseudomonadota</taxon>
        <taxon>Gammaproteobacteria</taxon>
        <taxon>Lysobacterales</taxon>
        <taxon>Rhodanobacteraceae</taxon>
        <taxon>Dyella</taxon>
    </lineage>
</organism>
<dbReference type="RefSeq" id="WP_114824819.1">
    <property type="nucleotide sequence ID" value="NZ_QQSY01000002.1"/>
</dbReference>
<dbReference type="EMBL" id="QQSY01000002">
    <property type="protein sequence ID" value="RDI98730.1"/>
    <property type="molecule type" value="Genomic_DNA"/>
</dbReference>
<dbReference type="SUPFAM" id="SSF52266">
    <property type="entry name" value="SGNH hydrolase"/>
    <property type="match status" value="1"/>
</dbReference>
<evidence type="ECO:0008006" key="3">
    <source>
        <dbReference type="Google" id="ProtNLM"/>
    </source>
</evidence>
<gene>
    <name evidence="1" type="ORF">DVT68_09430</name>
</gene>
<evidence type="ECO:0000313" key="2">
    <source>
        <dbReference type="Proteomes" id="UP000254711"/>
    </source>
</evidence>
<reference evidence="1 2" key="1">
    <citation type="submission" date="2018-07" db="EMBL/GenBank/DDBJ databases">
        <title>Dyella solisilvae sp. nov., isolated from the pine and broad-leaved mixed forest soil.</title>
        <authorList>
            <person name="Gao Z."/>
            <person name="Qiu L."/>
        </authorList>
    </citation>
    <scope>NUCLEOTIDE SEQUENCE [LARGE SCALE GENOMIC DNA]</scope>
    <source>
        <strain evidence="1 2">DHG54</strain>
    </source>
</reference>
<dbReference type="AlphaFoldDB" id="A0A370K9L6"/>
<sequence length="239" mass="25997">MASGHSLNGLLCIGHSHVASVSRASVEAGIGLVALNFWEMPGATVRQGAGLRLSDDLARRLGQHRGPVFSMIGGAAHGVLGMLVHPRRFDFVLPDAPHLALDAEAEVLPATAVRRVLESLMADFLSLMGHVREVCPGSLVHVEPPPPYEDAERMRPDIPWPLYPGMLHDISPAPLRYKLWRLHSNVLRDWCRKAGAAFLPCPTQSANPRGFLRDLYYGDGAHANVAYGALVLAQMRQLA</sequence>
<protein>
    <recommendedName>
        <fullName evidence="3">SGNH/GDSL hydrolase family protein</fullName>
    </recommendedName>
</protein>
<accession>A0A370K9L6</accession>
<proteinExistence type="predicted"/>
<name>A0A370K9L6_9GAMM</name>
<comment type="caution">
    <text evidence="1">The sequence shown here is derived from an EMBL/GenBank/DDBJ whole genome shotgun (WGS) entry which is preliminary data.</text>
</comment>
<dbReference type="OrthoDB" id="4736604at2"/>
<dbReference type="Proteomes" id="UP000254711">
    <property type="component" value="Unassembled WGS sequence"/>
</dbReference>